<dbReference type="Gene3D" id="1.20.1270.280">
    <property type="match status" value="1"/>
</dbReference>
<dbReference type="InterPro" id="IPR026983">
    <property type="entry name" value="DHC"/>
</dbReference>
<dbReference type="InterPro" id="IPR042219">
    <property type="entry name" value="AAA_lid_11_sf"/>
</dbReference>
<dbReference type="InterPro" id="IPR041658">
    <property type="entry name" value="AAA_lid_11"/>
</dbReference>
<dbReference type="OrthoDB" id="447173at2759"/>
<name>A0A9P0E570_NEZVI</name>
<dbReference type="Proteomes" id="UP001152798">
    <property type="component" value="Chromosome 2"/>
</dbReference>
<dbReference type="GO" id="GO:0051959">
    <property type="term" value="F:dynein light intermediate chain binding"/>
    <property type="evidence" value="ECO:0007669"/>
    <property type="project" value="InterPro"/>
</dbReference>
<protein>
    <submittedName>
        <fullName evidence="3">Uncharacterized protein</fullName>
    </submittedName>
</protein>
<evidence type="ECO:0000313" key="4">
    <source>
        <dbReference type="Proteomes" id="UP001152798"/>
    </source>
</evidence>
<proteinExistence type="predicted"/>
<dbReference type="Gene3D" id="3.10.490.20">
    <property type="match status" value="1"/>
</dbReference>
<organism evidence="3 4">
    <name type="scientific">Nezara viridula</name>
    <name type="common">Southern green stink bug</name>
    <name type="synonym">Cimex viridulus</name>
    <dbReference type="NCBI Taxonomy" id="85310"/>
    <lineage>
        <taxon>Eukaryota</taxon>
        <taxon>Metazoa</taxon>
        <taxon>Ecdysozoa</taxon>
        <taxon>Arthropoda</taxon>
        <taxon>Hexapoda</taxon>
        <taxon>Insecta</taxon>
        <taxon>Pterygota</taxon>
        <taxon>Neoptera</taxon>
        <taxon>Paraneoptera</taxon>
        <taxon>Hemiptera</taxon>
        <taxon>Heteroptera</taxon>
        <taxon>Panheteroptera</taxon>
        <taxon>Pentatomomorpha</taxon>
        <taxon>Pentatomoidea</taxon>
        <taxon>Pentatomidae</taxon>
        <taxon>Pentatominae</taxon>
        <taxon>Nezara</taxon>
    </lineage>
</organism>
<accession>A0A9P0E570</accession>
<dbReference type="FunFam" id="3.10.490.20:FF:000009">
    <property type="entry name" value="Dynein heavy chain 4"/>
    <property type="match status" value="1"/>
</dbReference>
<evidence type="ECO:0000313" key="3">
    <source>
        <dbReference type="EMBL" id="CAH1394134.1"/>
    </source>
</evidence>
<dbReference type="AlphaFoldDB" id="A0A9P0E570"/>
<dbReference type="GO" id="GO:0007018">
    <property type="term" value="P:microtubule-based movement"/>
    <property type="evidence" value="ECO:0007669"/>
    <property type="project" value="InterPro"/>
</dbReference>
<dbReference type="Gene3D" id="1.10.8.720">
    <property type="entry name" value="Region D6 of dynein motor"/>
    <property type="match status" value="1"/>
</dbReference>
<sequence length="394" mass="45636">MMEYLIGECNYGGKLQDDWDKKILKSILKRFINKEIIFCQDYSLNENDKTYFLPVRYDYKDFIQCIKSLPPNPHPEVYGLNKNAGVMRNLSISNKLLDALLNIFGENVYNKLKTSDHYVYNIAENILLKMPDSFDTEEILNQFSTNNNECLVSVLFQELLAFTYLQDVVKSSLTDLLNAIKGLTVLTPDLEDILTSLGSSLVPKVWQKCSYSSLKPLGSYISDLIERINLFQKWFSFGKPKDFWISGFYFPHSFMSAVKQDFARKNKISVLELTFDYEILKTKRAENYPDVGAFLYGIHLLGARWDEIKQSLEEEFPMVMYEELPLLWVKPCLKNELKGERKYTCPLYRTTERKGKITSAGLSTNYILPILIDTHLDPSHWVTRGVALVCQLDE</sequence>
<feature type="domain" description="Dynein heavy chain AAA lid" evidence="1">
    <location>
        <begin position="2"/>
        <end position="84"/>
    </location>
</feature>
<evidence type="ECO:0000259" key="1">
    <source>
        <dbReference type="Pfam" id="PF18198"/>
    </source>
</evidence>
<dbReference type="GO" id="GO:0030286">
    <property type="term" value="C:dynein complex"/>
    <property type="evidence" value="ECO:0007669"/>
    <property type="project" value="InterPro"/>
</dbReference>
<dbReference type="Pfam" id="PF18199">
    <property type="entry name" value="Dynein_C"/>
    <property type="match status" value="1"/>
</dbReference>
<dbReference type="Pfam" id="PF18198">
    <property type="entry name" value="AAA_lid_11"/>
    <property type="match status" value="1"/>
</dbReference>
<dbReference type="PANTHER" id="PTHR22878:SF70">
    <property type="entry name" value="DYNEIN HEAVY CHAIN 2, AXONEMAL"/>
    <property type="match status" value="1"/>
</dbReference>
<dbReference type="EMBL" id="OV725078">
    <property type="protein sequence ID" value="CAH1394134.1"/>
    <property type="molecule type" value="Genomic_DNA"/>
</dbReference>
<dbReference type="InterPro" id="IPR043160">
    <property type="entry name" value="Dynein_C_barrel"/>
</dbReference>
<reference evidence="3" key="1">
    <citation type="submission" date="2022-01" db="EMBL/GenBank/DDBJ databases">
        <authorList>
            <person name="King R."/>
        </authorList>
    </citation>
    <scope>NUCLEOTIDE SEQUENCE</scope>
</reference>
<dbReference type="PANTHER" id="PTHR22878">
    <property type="entry name" value="DYNEIN HEAVY CHAIN 6, AXONEMAL-LIKE-RELATED"/>
    <property type="match status" value="1"/>
</dbReference>
<evidence type="ECO:0000259" key="2">
    <source>
        <dbReference type="Pfam" id="PF18199"/>
    </source>
</evidence>
<dbReference type="GO" id="GO:0045505">
    <property type="term" value="F:dynein intermediate chain binding"/>
    <property type="evidence" value="ECO:0007669"/>
    <property type="project" value="InterPro"/>
</dbReference>
<gene>
    <name evidence="3" type="ORF">NEZAVI_LOCUS4679</name>
</gene>
<dbReference type="InterPro" id="IPR041228">
    <property type="entry name" value="Dynein_C"/>
</dbReference>
<keyword evidence="4" id="KW-1185">Reference proteome</keyword>
<feature type="domain" description="Dynein heavy chain C-terminal" evidence="2">
    <location>
        <begin position="93"/>
        <end position="390"/>
    </location>
</feature>